<feature type="transmembrane region" description="Helical" evidence="1">
    <location>
        <begin position="21"/>
        <end position="39"/>
    </location>
</feature>
<dbReference type="InterPro" id="IPR027917">
    <property type="entry name" value="MITRAC7/Phoenixin"/>
</dbReference>
<dbReference type="PANTHER" id="PTHR34923">
    <property type="entry name" value="SMALL INTEGRAL MEMBRANE PROTEIN 20"/>
    <property type="match status" value="1"/>
</dbReference>
<protein>
    <recommendedName>
        <fullName evidence="3">Small integral membrane protein 20</fullName>
    </recommendedName>
</protein>
<proteinExistence type="predicted"/>
<keyword evidence="1" id="KW-0812">Transmembrane</keyword>
<reference evidence="2" key="1">
    <citation type="submission" date="2015-09" db="EMBL/GenBank/DDBJ databases">
        <title>Scylla olivacea transcriptome.</title>
        <authorList>
            <person name="Ikhwanuddin M."/>
        </authorList>
    </citation>
    <scope>NUCLEOTIDE SEQUENCE</scope>
</reference>
<dbReference type="AlphaFoldDB" id="A0A0P4VV10"/>
<keyword evidence="1" id="KW-1133">Transmembrane helix</keyword>
<dbReference type="EMBL" id="GDRN01094144">
    <property type="protein sequence ID" value="JAI59756.1"/>
    <property type="molecule type" value="Transcribed_RNA"/>
</dbReference>
<feature type="transmembrane region" description="Helical" evidence="1">
    <location>
        <begin position="46"/>
        <end position="68"/>
    </location>
</feature>
<dbReference type="GO" id="GO:0005743">
    <property type="term" value="C:mitochondrial inner membrane"/>
    <property type="evidence" value="ECO:0007669"/>
    <property type="project" value="TreeGrafter"/>
</dbReference>
<evidence type="ECO:0000256" key="1">
    <source>
        <dbReference type="SAM" id="Phobius"/>
    </source>
</evidence>
<sequence length="105" mass="11981">MCICISTAEDSDVRPTPDQCVHFPLLFAVLSLLPIMTILRGWRYSLFLGGLIGFIGATLYPIVIYPMMNSSQYKQAQIENRRGINQEEIQPGNMNVWSDPFDRKK</sequence>
<dbReference type="PANTHER" id="PTHR34923:SF1">
    <property type="entry name" value="SMALL INTEGRAL MEMBRANE PROTEIN 20"/>
    <property type="match status" value="1"/>
</dbReference>
<keyword evidence="1" id="KW-0472">Membrane</keyword>
<name>A0A0P4VV10_SCYOL</name>
<evidence type="ECO:0000313" key="2">
    <source>
        <dbReference type="EMBL" id="JAI59756.1"/>
    </source>
</evidence>
<dbReference type="Pfam" id="PF15061">
    <property type="entry name" value="MITRAC7_Phoenixin"/>
    <property type="match status" value="1"/>
</dbReference>
<accession>A0A0P4VV10</accession>
<dbReference type="GO" id="GO:0033617">
    <property type="term" value="P:mitochondrial respiratory chain complex IV assembly"/>
    <property type="evidence" value="ECO:0007669"/>
    <property type="project" value="InterPro"/>
</dbReference>
<evidence type="ECO:0008006" key="3">
    <source>
        <dbReference type="Google" id="ProtNLM"/>
    </source>
</evidence>
<organism evidence="2">
    <name type="scientific">Scylla olivacea</name>
    <name type="common">Orange mud crab</name>
    <name type="synonym">Cancer olivacea</name>
    <dbReference type="NCBI Taxonomy" id="85551"/>
    <lineage>
        <taxon>Eukaryota</taxon>
        <taxon>Metazoa</taxon>
        <taxon>Ecdysozoa</taxon>
        <taxon>Arthropoda</taxon>
        <taxon>Crustacea</taxon>
        <taxon>Multicrustacea</taxon>
        <taxon>Malacostraca</taxon>
        <taxon>Eumalacostraca</taxon>
        <taxon>Eucarida</taxon>
        <taxon>Decapoda</taxon>
        <taxon>Pleocyemata</taxon>
        <taxon>Brachyura</taxon>
        <taxon>Eubrachyura</taxon>
        <taxon>Portunoidea</taxon>
        <taxon>Portunidae</taxon>
        <taxon>Portuninae</taxon>
        <taxon>Scylla</taxon>
    </lineage>
</organism>